<comment type="similarity">
    <text evidence="1">Belongs to the HupJ family.</text>
</comment>
<dbReference type="Proteomes" id="UP000199233">
    <property type="component" value="Unassembled WGS sequence"/>
</dbReference>
<organism evidence="2 3">
    <name type="scientific">Solimonas aquatica</name>
    <dbReference type="NCBI Taxonomy" id="489703"/>
    <lineage>
        <taxon>Bacteria</taxon>
        <taxon>Pseudomonadati</taxon>
        <taxon>Pseudomonadota</taxon>
        <taxon>Gammaproteobacteria</taxon>
        <taxon>Nevskiales</taxon>
        <taxon>Nevskiaceae</taxon>
        <taxon>Solimonas</taxon>
    </lineage>
</organism>
<evidence type="ECO:0000313" key="2">
    <source>
        <dbReference type="EMBL" id="SEQ42697.1"/>
    </source>
</evidence>
<reference evidence="2 3" key="1">
    <citation type="submission" date="2016-10" db="EMBL/GenBank/DDBJ databases">
        <authorList>
            <person name="de Groot N.N."/>
        </authorList>
    </citation>
    <scope>NUCLEOTIDE SEQUENCE [LARGE SCALE GENOMIC DNA]</scope>
    <source>
        <strain evidence="2 3">DSM 25927</strain>
    </source>
</reference>
<dbReference type="InterPro" id="IPR023994">
    <property type="entry name" value="NiFe-hyd_HybE"/>
</dbReference>
<proteinExistence type="inferred from homology"/>
<dbReference type="Gene3D" id="3.30.1460.40">
    <property type="entry name" value="[NiFe]-hydrogenase assembly chaperone, HybE"/>
    <property type="match status" value="1"/>
</dbReference>
<dbReference type="NCBIfam" id="TIGR03993">
    <property type="entry name" value="hydrog_HybE"/>
    <property type="match status" value="1"/>
</dbReference>
<dbReference type="OrthoDB" id="7060130at2"/>
<dbReference type="STRING" id="489703.SAMN04488038_106141"/>
<dbReference type="RefSeq" id="WP_093284934.1">
    <property type="nucleotide sequence ID" value="NZ_FOFS01000006.1"/>
</dbReference>
<dbReference type="EMBL" id="FOFS01000006">
    <property type="protein sequence ID" value="SEQ42697.1"/>
    <property type="molecule type" value="Genomic_DNA"/>
</dbReference>
<accession>A0A1H9FXU5</accession>
<name>A0A1H9FXU5_9GAMM</name>
<protein>
    <submittedName>
        <fullName evidence="2">[NiFe] hydrogenase assembly chaperone, HybE family</fullName>
    </submittedName>
</protein>
<dbReference type="Pfam" id="PF11939">
    <property type="entry name" value="NiFe-hyd_HybE"/>
    <property type="match status" value="1"/>
</dbReference>
<evidence type="ECO:0000313" key="3">
    <source>
        <dbReference type="Proteomes" id="UP000199233"/>
    </source>
</evidence>
<evidence type="ECO:0000256" key="1">
    <source>
        <dbReference type="ARBA" id="ARBA00006532"/>
    </source>
</evidence>
<gene>
    <name evidence="2" type="ORF">SAMN04488038_106141</name>
</gene>
<dbReference type="AlphaFoldDB" id="A0A1H9FXU5"/>
<sequence length="161" mass="17463">MNRPGPAELARRGEELANVFREIAATRMAGMPLLNPALQVEAIGFAPCSGADEDAVLGILLTPWCMNLIYLAQDESVLAAPGASRLHELGAEHYSFIGAHEPAFGAYEMCSLYSPVFEFSAQEVARAVALEVLRCLRQPQEEIEQPSRRRLLLGGGVATRP</sequence>
<keyword evidence="3" id="KW-1185">Reference proteome</keyword>
<dbReference type="InterPro" id="IPR038530">
    <property type="entry name" value="NiFe-hyd_HybE_sf"/>
</dbReference>